<dbReference type="EMBL" id="JAHHUM010000868">
    <property type="protein sequence ID" value="KAK5616936.1"/>
    <property type="molecule type" value="Genomic_DNA"/>
</dbReference>
<protein>
    <submittedName>
        <fullName evidence="1">Uncharacterized protein</fullName>
    </submittedName>
</protein>
<evidence type="ECO:0000313" key="2">
    <source>
        <dbReference type="Proteomes" id="UP001311232"/>
    </source>
</evidence>
<reference evidence="1 2" key="1">
    <citation type="submission" date="2021-06" db="EMBL/GenBank/DDBJ databases">
        <authorList>
            <person name="Palmer J.M."/>
        </authorList>
    </citation>
    <scope>NUCLEOTIDE SEQUENCE [LARGE SCALE GENOMIC DNA]</scope>
    <source>
        <strain evidence="1 2">MEX-2019</strain>
        <tissue evidence="1">Muscle</tissue>
    </source>
</reference>
<dbReference type="Proteomes" id="UP001311232">
    <property type="component" value="Unassembled WGS sequence"/>
</dbReference>
<comment type="caution">
    <text evidence="1">The sequence shown here is derived from an EMBL/GenBank/DDBJ whole genome shotgun (WGS) entry which is preliminary data.</text>
</comment>
<organism evidence="1 2">
    <name type="scientific">Crenichthys baileyi</name>
    <name type="common">White River springfish</name>
    <dbReference type="NCBI Taxonomy" id="28760"/>
    <lineage>
        <taxon>Eukaryota</taxon>
        <taxon>Metazoa</taxon>
        <taxon>Chordata</taxon>
        <taxon>Craniata</taxon>
        <taxon>Vertebrata</taxon>
        <taxon>Euteleostomi</taxon>
        <taxon>Actinopterygii</taxon>
        <taxon>Neopterygii</taxon>
        <taxon>Teleostei</taxon>
        <taxon>Neoteleostei</taxon>
        <taxon>Acanthomorphata</taxon>
        <taxon>Ovalentaria</taxon>
        <taxon>Atherinomorphae</taxon>
        <taxon>Cyprinodontiformes</taxon>
        <taxon>Goodeidae</taxon>
        <taxon>Crenichthys</taxon>
    </lineage>
</organism>
<dbReference type="AlphaFoldDB" id="A0AAV9S6P4"/>
<evidence type="ECO:0000313" key="1">
    <source>
        <dbReference type="EMBL" id="KAK5616936.1"/>
    </source>
</evidence>
<accession>A0AAV9S6P4</accession>
<sequence>MGMGDSSSWSPYGLRKTELVSASQLAWCGAVTTSPQSLSVSHSLLGCSSSGQAGVHSILVKPES</sequence>
<keyword evidence="2" id="KW-1185">Reference proteome</keyword>
<name>A0AAV9S6P4_9TELE</name>
<proteinExistence type="predicted"/>
<gene>
    <name evidence="1" type="ORF">CRENBAI_012343</name>
</gene>